<reference evidence="3 4" key="1">
    <citation type="submission" date="2016-11" db="EMBL/GenBank/DDBJ databases">
        <authorList>
            <person name="Jaros S."/>
            <person name="Januszkiewicz K."/>
            <person name="Wedrychowicz H."/>
        </authorList>
    </citation>
    <scope>NUCLEOTIDE SEQUENCE [LARGE SCALE GENOMIC DNA]</scope>
    <source>
        <strain evidence="3 4">DSM 18119</strain>
    </source>
</reference>
<proteinExistence type="inferred from homology"/>
<accession>A0A1M4XD68</accession>
<dbReference type="Pfam" id="PF00982">
    <property type="entry name" value="Glyco_transf_20"/>
    <property type="match status" value="1"/>
</dbReference>
<dbReference type="Gene3D" id="3.40.50.2000">
    <property type="entry name" value="Glycogen Phosphorylase B"/>
    <property type="match status" value="2"/>
</dbReference>
<dbReference type="PANTHER" id="PTHR10788">
    <property type="entry name" value="TREHALOSE-6-PHOSPHATE SYNTHASE"/>
    <property type="match status" value="1"/>
</dbReference>
<dbReference type="InterPro" id="IPR036412">
    <property type="entry name" value="HAD-like_sf"/>
</dbReference>
<dbReference type="GO" id="GO:0005992">
    <property type="term" value="P:trehalose biosynthetic process"/>
    <property type="evidence" value="ECO:0007669"/>
    <property type="project" value="InterPro"/>
</dbReference>
<dbReference type="Gene3D" id="3.30.70.1020">
    <property type="entry name" value="Trehalose-6-phosphate phosphatase related protein, domain 2"/>
    <property type="match status" value="1"/>
</dbReference>
<dbReference type="InterPro" id="IPR001830">
    <property type="entry name" value="Glyco_trans_20"/>
</dbReference>
<dbReference type="SUPFAM" id="SSF56784">
    <property type="entry name" value="HAD-like"/>
    <property type="match status" value="1"/>
</dbReference>
<keyword evidence="4" id="KW-1185">Reference proteome</keyword>
<comment type="similarity">
    <text evidence="2">Belongs to the glycosyltransferase 20 family.</text>
</comment>
<dbReference type="Gene3D" id="3.40.50.1000">
    <property type="entry name" value="HAD superfamily/HAD-like"/>
    <property type="match status" value="1"/>
</dbReference>
<evidence type="ECO:0000313" key="4">
    <source>
        <dbReference type="Proteomes" id="UP000184048"/>
    </source>
</evidence>
<dbReference type="AlphaFoldDB" id="A0A1M4XD68"/>
<comment type="similarity">
    <text evidence="1">In the C-terminal section; belongs to the trehalose phosphatase family.</text>
</comment>
<sequence length="745" mass="86677">MKVTRSKRLYIVANRLPVTITTHKEEAEIAQSSGGLVTAVNSYLQHAGNEFSDFFWVGVPGCNSATWKEVSHKIHQATFTYIPVHIADADYEKYYNGFSNSVIWPLFHYFPSYAEYSMDEYSHYIKVNQQFAEILYRNCSAGDTIWIHDYHLLPLAQMMRELVPEITIGIFLHIPFPSFEIFRLLPRKWQEGILKGMLGADLIGFHTIDYASHFLQSIQMVLGIDNDRNVIRNNDRLIKVDVFPISIDYALFNNSYNDEKVIALRNVLLDQEKERKIIFSVDRLDYTKGVQNRLRAYEYFLKENPQYHNKVVFIIVVVPSRDTIPKYVERKKLIDEMISRINSHIGNIHWQPVIYQYNTLEFHEMMALYTSCHLALITPLRDGMNLVSKEFIASRKDKKGVLIISEMAGAARELSEALMINPNDTMEMAEQIKAGLEMEEAEQYERITSMQKRLENYDVQTWASDFMLGLNNIKQRQQTFQEIFLDEYSKRNLMDCYRSAHKRLLFLDYDGTLVSFNSSPENAVPGAELIDLLTRLATQPQNDLFIISGRSSTWLDKHFGSLPLNLIAEHGARCKWKNDFWLTEVQTHSEWKERILTIMDRFVRRCPHTFIEEKEFSIVWHYRNAHSEQGKLRASELICELNEHIHNRHLQVMQGDKIIEVRNRGIDKGTAIKKVLSKDHYDFIFAVGDDKTDEDMFKMLVNKKNCFTIKVGPNASYAQYNVLKPQMVVSLLQGFSHLPVLPAIS</sequence>
<evidence type="ECO:0000256" key="1">
    <source>
        <dbReference type="ARBA" id="ARBA00006330"/>
    </source>
</evidence>
<dbReference type="OrthoDB" id="9761633at2"/>
<gene>
    <name evidence="3" type="ORF">SAMN02745131_01422</name>
</gene>
<dbReference type="InterPro" id="IPR006379">
    <property type="entry name" value="HAD-SF_hydro_IIB"/>
</dbReference>
<dbReference type="GO" id="GO:0005829">
    <property type="term" value="C:cytosol"/>
    <property type="evidence" value="ECO:0007669"/>
    <property type="project" value="TreeGrafter"/>
</dbReference>
<evidence type="ECO:0000313" key="3">
    <source>
        <dbReference type="EMBL" id="SHE91172.1"/>
    </source>
</evidence>
<name>A0A1M4XD68_9BACT</name>
<dbReference type="PANTHER" id="PTHR10788:SF106">
    <property type="entry name" value="BCDNA.GH08860"/>
    <property type="match status" value="1"/>
</dbReference>
<dbReference type="EMBL" id="FQUU01000004">
    <property type="protein sequence ID" value="SHE91172.1"/>
    <property type="molecule type" value="Genomic_DNA"/>
</dbReference>
<dbReference type="InterPro" id="IPR023214">
    <property type="entry name" value="HAD_sf"/>
</dbReference>
<dbReference type="CDD" id="cd03788">
    <property type="entry name" value="GT20_TPS"/>
    <property type="match status" value="1"/>
</dbReference>
<dbReference type="NCBIfam" id="TIGR01484">
    <property type="entry name" value="HAD-SF-IIB"/>
    <property type="match status" value="1"/>
</dbReference>
<dbReference type="InterPro" id="IPR003337">
    <property type="entry name" value="Trehalose_PPase"/>
</dbReference>
<dbReference type="GO" id="GO:0003825">
    <property type="term" value="F:alpha,alpha-trehalose-phosphate synthase (UDP-forming) activity"/>
    <property type="evidence" value="ECO:0007669"/>
    <property type="project" value="TreeGrafter"/>
</dbReference>
<dbReference type="NCBIfam" id="NF011071">
    <property type="entry name" value="PRK14501.1"/>
    <property type="match status" value="1"/>
</dbReference>
<evidence type="ECO:0000256" key="2">
    <source>
        <dbReference type="ARBA" id="ARBA00008799"/>
    </source>
</evidence>
<organism evidence="3 4">
    <name type="scientific">Flavisolibacter ginsengisoli DSM 18119</name>
    <dbReference type="NCBI Taxonomy" id="1121884"/>
    <lineage>
        <taxon>Bacteria</taxon>
        <taxon>Pseudomonadati</taxon>
        <taxon>Bacteroidota</taxon>
        <taxon>Chitinophagia</taxon>
        <taxon>Chitinophagales</taxon>
        <taxon>Chitinophagaceae</taxon>
        <taxon>Flavisolibacter</taxon>
    </lineage>
</organism>
<dbReference type="STRING" id="1121884.SAMN02745131_01422"/>
<dbReference type="CDD" id="cd01627">
    <property type="entry name" value="HAD_TPP"/>
    <property type="match status" value="1"/>
</dbReference>
<dbReference type="NCBIfam" id="TIGR00685">
    <property type="entry name" value="T6PP"/>
    <property type="match status" value="1"/>
</dbReference>
<protein>
    <submittedName>
        <fullName evidence="3">Trehalose 6-phosphate synthase/phosphatase</fullName>
    </submittedName>
</protein>
<dbReference type="GO" id="GO:0004805">
    <property type="term" value="F:trehalose-phosphatase activity"/>
    <property type="evidence" value="ECO:0007669"/>
    <property type="project" value="TreeGrafter"/>
</dbReference>
<dbReference type="Pfam" id="PF02358">
    <property type="entry name" value="Trehalose_PPase"/>
    <property type="match status" value="1"/>
</dbReference>
<dbReference type="SUPFAM" id="SSF53756">
    <property type="entry name" value="UDP-Glycosyltransferase/glycogen phosphorylase"/>
    <property type="match status" value="1"/>
</dbReference>
<dbReference type="Proteomes" id="UP000184048">
    <property type="component" value="Unassembled WGS sequence"/>
</dbReference>
<dbReference type="RefSeq" id="WP_072834625.1">
    <property type="nucleotide sequence ID" value="NZ_FQUU01000004.1"/>
</dbReference>